<dbReference type="PANTHER" id="PTHR45453:SF2">
    <property type="entry name" value="HISTIDINE KINASE"/>
    <property type="match status" value="1"/>
</dbReference>
<dbReference type="InterPro" id="IPR036097">
    <property type="entry name" value="HisK_dim/P_sf"/>
</dbReference>
<dbReference type="GO" id="GO:0005886">
    <property type="term" value="C:plasma membrane"/>
    <property type="evidence" value="ECO:0007669"/>
    <property type="project" value="UniProtKB-SubCell"/>
</dbReference>
<dbReference type="Pfam" id="PF02518">
    <property type="entry name" value="HATPase_c"/>
    <property type="match status" value="1"/>
</dbReference>
<dbReference type="Proteomes" id="UP000051658">
    <property type="component" value="Unassembled WGS sequence"/>
</dbReference>
<dbReference type="Gene3D" id="1.10.287.130">
    <property type="match status" value="1"/>
</dbReference>
<dbReference type="InterPro" id="IPR050351">
    <property type="entry name" value="BphY/WalK/GraS-like"/>
</dbReference>
<gene>
    <name evidence="14" type="ORF">IV74_GL001477</name>
</gene>
<dbReference type="GeneID" id="89588572"/>
<accession>A0A0R2HV72</accession>
<protein>
    <recommendedName>
        <fullName evidence="3">histidine kinase</fullName>
        <ecNumber evidence="3">2.7.13.3</ecNumber>
    </recommendedName>
</protein>
<evidence type="ECO:0000256" key="4">
    <source>
        <dbReference type="ARBA" id="ARBA00022475"/>
    </source>
</evidence>
<dbReference type="InterPro" id="IPR003661">
    <property type="entry name" value="HisK_dim/P_dom"/>
</dbReference>
<evidence type="ECO:0000256" key="2">
    <source>
        <dbReference type="ARBA" id="ARBA00004651"/>
    </source>
</evidence>
<evidence type="ECO:0000256" key="1">
    <source>
        <dbReference type="ARBA" id="ARBA00000085"/>
    </source>
</evidence>
<sequence>MNGLKFIKDQWILIGFWIVCLIILNLILFLDPNQTFDLGNVVYVTLLLTVFFLFLLLGLYIYHSKWYQEIEERQDAGEDGLLTPLDAALNEEQRFIQSYINDLLILHQKQLGTLAQNQQEQKDFIDSWVHEIKVPLAGTKLIIESLEDELPEKKFYQLEDELKKMNHYVEQVLYYSRLDSFSRDYLIQEYSLRTIVNGIIKNNAPYFIQKQLTFDFTGEDQKILTDEKWLSFILEQLLSNALKYTLPGGKITFAIRKNHLGVWLDLTDTGIGIPLEDQRRIFDKGFTGHNGRNDTNHHSTGLGLYLAKNLGEKLGHQIIVESKVNEGTTFKILFPFLTYFNEDKDKVFL</sequence>
<dbReference type="EC" id="2.7.13.3" evidence="3"/>
<comment type="catalytic activity">
    <reaction evidence="1">
        <text>ATP + protein L-histidine = ADP + protein N-phospho-L-histidine.</text>
        <dbReference type="EC" id="2.7.13.3"/>
    </reaction>
</comment>
<keyword evidence="15" id="KW-1185">Reference proteome</keyword>
<dbReference type="SUPFAM" id="SSF55874">
    <property type="entry name" value="ATPase domain of HSP90 chaperone/DNA topoisomerase II/histidine kinase"/>
    <property type="match status" value="1"/>
</dbReference>
<evidence type="ECO:0000256" key="3">
    <source>
        <dbReference type="ARBA" id="ARBA00012438"/>
    </source>
</evidence>
<dbReference type="PRINTS" id="PR00344">
    <property type="entry name" value="BCTRLSENSOR"/>
</dbReference>
<dbReference type="Pfam" id="PF00512">
    <property type="entry name" value="HisKA"/>
    <property type="match status" value="1"/>
</dbReference>
<keyword evidence="9 12" id="KW-1133">Transmembrane helix</keyword>
<dbReference type="SMART" id="SM00387">
    <property type="entry name" value="HATPase_c"/>
    <property type="match status" value="1"/>
</dbReference>
<dbReference type="InterPro" id="IPR005467">
    <property type="entry name" value="His_kinase_dom"/>
</dbReference>
<keyword evidence="4" id="KW-1003">Cell membrane</keyword>
<evidence type="ECO:0000256" key="12">
    <source>
        <dbReference type="SAM" id="Phobius"/>
    </source>
</evidence>
<feature type="domain" description="Histidine kinase" evidence="13">
    <location>
        <begin position="127"/>
        <end position="338"/>
    </location>
</feature>
<comment type="caution">
    <text evidence="14">The sequence shown here is derived from an EMBL/GenBank/DDBJ whole genome shotgun (WGS) entry which is preliminary data.</text>
</comment>
<feature type="transmembrane region" description="Helical" evidence="12">
    <location>
        <begin position="42"/>
        <end position="62"/>
    </location>
</feature>
<dbReference type="AlphaFoldDB" id="A0A0R2HV72"/>
<evidence type="ECO:0000256" key="8">
    <source>
        <dbReference type="ARBA" id="ARBA00022777"/>
    </source>
</evidence>
<dbReference type="SUPFAM" id="SSF47384">
    <property type="entry name" value="Homodimeric domain of signal transducing histidine kinase"/>
    <property type="match status" value="1"/>
</dbReference>
<organism evidence="14 15">
    <name type="scientific">Carnobacterium divergens DSM 20623</name>
    <dbReference type="NCBI Taxonomy" id="1449336"/>
    <lineage>
        <taxon>Bacteria</taxon>
        <taxon>Bacillati</taxon>
        <taxon>Bacillota</taxon>
        <taxon>Bacilli</taxon>
        <taxon>Lactobacillales</taxon>
        <taxon>Carnobacteriaceae</taxon>
        <taxon>Carnobacterium</taxon>
    </lineage>
</organism>
<name>A0A0R2HV72_CARDV</name>
<evidence type="ECO:0000256" key="5">
    <source>
        <dbReference type="ARBA" id="ARBA00022553"/>
    </source>
</evidence>
<dbReference type="InterPro" id="IPR003594">
    <property type="entry name" value="HATPase_dom"/>
</dbReference>
<keyword evidence="11 12" id="KW-0472">Membrane</keyword>
<reference evidence="14 15" key="1">
    <citation type="journal article" date="2015" name="Genome Announc.">
        <title>Expanding the biotechnology potential of lactobacilli through comparative genomics of 213 strains and associated genera.</title>
        <authorList>
            <person name="Sun Z."/>
            <person name="Harris H.M."/>
            <person name="McCann A."/>
            <person name="Guo C."/>
            <person name="Argimon S."/>
            <person name="Zhang W."/>
            <person name="Yang X."/>
            <person name="Jeffery I.B."/>
            <person name="Cooney J.C."/>
            <person name="Kagawa T.F."/>
            <person name="Liu W."/>
            <person name="Song Y."/>
            <person name="Salvetti E."/>
            <person name="Wrobel A."/>
            <person name="Rasinkangas P."/>
            <person name="Parkhill J."/>
            <person name="Rea M.C."/>
            <person name="O'Sullivan O."/>
            <person name="Ritari J."/>
            <person name="Douillard F.P."/>
            <person name="Paul Ross R."/>
            <person name="Yang R."/>
            <person name="Briner A.E."/>
            <person name="Felis G.E."/>
            <person name="de Vos W.M."/>
            <person name="Barrangou R."/>
            <person name="Klaenhammer T.R."/>
            <person name="Caufield P.W."/>
            <person name="Cui Y."/>
            <person name="Zhang H."/>
            <person name="O'Toole P.W."/>
        </authorList>
    </citation>
    <scope>NUCLEOTIDE SEQUENCE [LARGE SCALE GENOMIC DNA]</scope>
    <source>
        <strain evidence="14 15">DSM 20623</strain>
    </source>
</reference>
<dbReference type="RefSeq" id="WP_034570438.1">
    <property type="nucleotide sequence ID" value="NZ_JQBS01000032.1"/>
</dbReference>
<feature type="transmembrane region" description="Helical" evidence="12">
    <location>
        <begin position="12"/>
        <end position="30"/>
    </location>
</feature>
<dbReference type="GO" id="GO:0004721">
    <property type="term" value="F:phosphoprotein phosphatase activity"/>
    <property type="evidence" value="ECO:0007669"/>
    <property type="project" value="TreeGrafter"/>
</dbReference>
<dbReference type="GO" id="GO:0016036">
    <property type="term" value="P:cellular response to phosphate starvation"/>
    <property type="evidence" value="ECO:0007669"/>
    <property type="project" value="TreeGrafter"/>
</dbReference>
<dbReference type="InterPro" id="IPR004358">
    <property type="entry name" value="Sig_transdc_His_kin-like_C"/>
</dbReference>
<proteinExistence type="predicted"/>
<dbReference type="EMBL" id="JQBS01000032">
    <property type="protein sequence ID" value="KRN56363.1"/>
    <property type="molecule type" value="Genomic_DNA"/>
</dbReference>
<evidence type="ECO:0000313" key="14">
    <source>
        <dbReference type="EMBL" id="KRN56363.1"/>
    </source>
</evidence>
<comment type="subcellular location">
    <subcellularLocation>
        <location evidence="2">Cell membrane</location>
        <topology evidence="2">Multi-pass membrane protein</topology>
    </subcellularLocation>
</comment>
<dbReference type="InterPro" id="IPR036890">
    <property type="entry name" value="HATPase_C_sf"/>
</dbReference>
<dbReference type="CDD" id="cd00082">
    <property type="entry name" value="HisKA"/>
    <property type="match status" value="1"/>
</dbReference>
<dbReference type="PATRIC" id="fig|1449336.4.peg.1507"/>
<dbReference type="PROSITE" id="PS50109">
    <property type="entry name" value="HIS_KIN"/>
    <property type="match status" value="1"/>
</dbReference>
<keyword evidence="7 12" id="KW-0812">Transmembrane</keyword>
<keyword evidence="10" id="KW-0902">Two-component regulatory system</keyword>
<evidence type="ECO:0000259" key="13">
    <source>
        <dbReference type="PROSITE" id="PS50109"/>
    </source>
</evidence>
<dbReference type="GO" id="GO:0000155">
    <property type="term" value="F:phosphorelay sensor kinase activity"/>
    <property type="evidence" value="ECO:0007669"/>
    <property type="project" value="InterPro"/>
</dbReference>
<dbReference type="PANTHER" id="PTHR45453">
    <property type="entry name" value="PHOSPHATE REGULON SENSOR PROTEIN PHOR"/>
    <property type="match status" value="1"/>
</dbReference>
<keyword evidence="5" id="KW-0597">Phosphoprotein</keyword>
<evidence type="ECO:0000256" key="9">
    <source>
        <dbReference type="ARBA" id="ARBA00022989"/>
    </source>
</evidence>
<evidence type="ECO:0000256" key="6">
    <source>
        <dbReference type="ARBA" id="ARBA00022679"/>
    </source>
</evidence>
<keyword evidence="6" id="KW-0808">Transferase</keyword>
<evidence type="ECO:0000256" key="11">
    <source>
        <dbReference type="ARBA" id="ARBA00023136"/>
    </source>
</evidence>
<evidence type="ECO:0000313" key="15">
    <source>
        <dbReference type="Proteomes" id="UP000051658"/>
    </source>
</evidence>
<evidence type="ECO:0000256" key="10">
    <source>
        <dbReference type="ARBA" id="ARBA00023012"/>
    </source>
</evidence>
<dbReference type="SMART" id="SM00388">
    <property type="entry name" value="HisKA"/>
    <property type="match status" value="1"/>
</dbReference>
<dbReference type="eggNOG" id="COG5002">
    <property type="taxonomic scope" value="Bacteria"/>
</dbReference>
<dbReference type="Gene3D" id="3.30.565.10">
    <property type="entry name" value="Histidine kinase-like ATPase, C-terminal domain"/>
    <property type="match status" value="1"/>
</dbReference>
<keyword evidence="8 14" id="KW-0418">Kinase</keyword>
<evidence type="ECO:0000256" key="7">
    <source>
        <dbReference type="ARBA" id="ARBA00022692"/>
    </source>
</evidence>